<keyword evidence="6" id="KW-0325">Glycoprotein</keyword>
<dbReference type="VEuPathDB" id="TriTrypDB:Tb1125.Tb09.v4.0166"/>
<dbReference type="InterPro" id="IPR027446">
    <property type="entry name" value="VSG_C_dom_sf"/>
</dbReference>
<keyword evidence="8" id="KW-0732">Signal</keyword>
<protein>
    <submittedName>
        <fullName evidence="9">Variant surface glycoprotein 1125.283</fullName>
    </submittedName>
</protein>
<keyword evidence="3" id="KW-1003">Cell membrane</keyword>
<feature type="signal peptide" evidence="8">
    <location>
        <begin position="1"/>
        <end position="25"/>
    </location>
</feature>
<comment type="function">
    <text evidence="1">VSG forms a coat on the surface of the parasite. The trypanosome evades the immune response of the host by expressing a series of antigenically distinct VSGs from an estimated 1000 VSG genes.</text>
</comment>
<evidence type="ECO:0000256" key="8">
    <source>
        <dbReference type="SAM" id="SignalP"/>
    </source>
</evidence>
<sequence length="495" mass="53084">MHRTKCTSRRLALTAVLAILFSIHGKQEDGFDGAGQKATTACAEAKYTSALSQIFKTEAIDAAAEIDQASTHVRAHKLAALYSSNEHQSTGHWALALLLQEEISDAHANNKATSETKLEAAAALESRTMRLLTFLQLSVKAVTNHQAASAINTVNWPKASAITSDITPTLATEIAENCTIDKLGEDSDIKKAQVNHKSIYKMKMLPDTAFKPPQLKIQATAGGSGAATGWQQCSDKEGVVASGGESINTNYFGARLLITPATITTESTDIFKDSDKRSSCKTGQYNSGFVITQKEYTARHVCKATLAAYKLPTPPADQKLATLKTSAKLASLIKLLRQEPTSSDKQEANTASEIEKVLGTSETEFEANFVKYVKTEKRSFTVGGKTLTCSFLELAGQPEADELEAYLTAQAKSRWQTTKAAGGANDDGNASTQKCTAIPTADKCNNKDGCEFKDGKCQAKVTTATGTDGKPTNTTRSNSFVIKKAPLLLTFFLIG</sequence>
<evidence type="ECO:0000256" key="7">
    <source>
        <dbReference type="ARBA" id="ARBA00023288"/>
    </source>
</evidence>
<accession>A0A1J0R5J3</accession>
<evidence type="ECO:0000256" key="3">
    <source>
        <dbReference type="ARBA" id="ARBA00022475"/>
    </source>
</evidence>
<dbReference type="VEuPathDB" id="TriTrypDB:Tb427_000204100"/>
<dbReference type="EMBL" id="KX699155">
    <property type="protein sequence ID" value="APD73111.1"/>
    <property type="molecule type" value="Genomic_DNA"/>
</dbReference>
<evidence type="ECO:0000256" key="2">
    <source>
        <dbReference type="ARBA" id="ARBA00004609"/>
    </source>
</evidence>
<reference evidence="9" key="1">
    <citation type="submission" date="2016-08" db="EMBL/GenBank/DDBJ databases">
        <title>VSG repertoire of Trypanosoma brucei EATRO 1125.</title>
        <authorList>
            <person name="Cross G.A."/>
        </authorList>
    </citation>
    <scope>NUCLEOTIDE SEQUENCE</scope>
    <source>
        <strain evidence="9">EATRO 1125</strain>
    </source>
</reference>
<dbReference type="GO" id="GO:0005886">
    <property type="term" value="C:plasma membrane"/>
    <property type="evidence" value="ECO:0007669"/>
    <property type="project" value="UniProtKB-SubCell"/>
</dbReference>
<keyword evidence="7" id="KW-0449">Lipoprotein</keyword>
<dbReference type="GO" id="GO:0098552">
    <property type="term" value="C:side of membrane"/>
    <property type="evidence" value="ECO:0007669"/>
    <property type="project" value="UniProtKB-KW"/>
</dbReference>
<evidence type="ECO:0000256" key="5">
    <source>
        <dbReference type="ARBA" id="ARBA00023136"/>
    </source>
</evidence>
<dbReference type="SUPFAM" id="SSF118251">
    <property type="entry name" value="Variant surface glycoprotein MITAT 1.2, VSG 221, C-terminal domain"/>
    <property type="match status" value="1"/>
</dbReference>
<evidence type="ECO:0000256" key="6">
    <source>
        <dbReference type="ARBA" id="ARBA00023180"/>
    </source>
</evidence>
<evidence type="ECO:0000256" key="4">
    <source>
        <dbReference type="ARBA" id="ARBA00022622"/>
    </source>
</evidence>
<proteinExistence type="predicted"/>
<feature type="chain" id="PRO_5012317300" evidence="8">
    <location>
        <begin position="26"/>
        <end position="495"/>
    </location>
</feature>
<evidence type="ECO:0000256" key="1">
    <source>
        <dbReference type="ARBA" id="ARBA00002523"/>
    </source>
</evidence>
<name>A0A1J0R5J3_9TRYP</name>
<keyword evidence="4" id="KW-0336">GPI-anchor</keyword>
<organism evidence="9">
    <name type="scientific">Trypanosoma brucei</name>
    <dbReference type="NCBI Taxonomy" id="5691"/>
    <lineage>
        <taxon>Eukaryota</taxon>
        <taxon>Discoba</taxon>
        <taxon>Euglenozoa</taxon>
        <taxon>Kinetoplastea</taxon>
        <taxon>Metakinetoplastina</taxon>
        <taxon>Trypanosomatida</taxon>
        <taxon>Trypanosomatidae</taxon>
        <taxon>Trypanosoma</taxon>
    </lineage>
</organism>
<comment type="subcellular location">
    <subcellularLocation>
        <location evidence="2">Cell membrane</location>
        <topology evidence="2">Lipid-anchor</topology>
        <topology evidence="2">GPI-anchor</topology>
    </subcellularLocation>
</comment>
<keyword evidence="5" id="KW-0472">Membrane</keyword>
<dbReference type="AlphaFoldDB" id="A0A1J0R5J3"/>
<evidence type="ECO:0000313" key="9">
    <source>
        <dbReference type="EMBL" id="APD73111.1"/>
    </source>
</evidence>